<keyword evidence="5 7" id="KW-0326">Glycosidase</keyword>
<dbReference type="AlphaFoldDB" id="A0A1K1NQL7"/>
<dbReference type="RefSeq" id="WP_072300353.1">
    <property type="nucleotide sequence ID" value="NZ_FPIP01000005.1"/>
</dbReference>
<dbReference type="InterPro" id="IPR008979">
    <property type="entry name" value="Galactose-bd-like_sf"/>
</dbReference>
<evidence type="ECO:0000259" key="11">
    <source>
        <dbReference type="PROSITE" id="PS51766"/>
    </source>
</evidence>
<keyword evidence="4 7" id="KW-0119">Carbohydrate metabolism</keyword>
<dbReference type="SMART" id="SM00633">
    <property type="entry name" value="Glyco_10"/>
    <property type="match status" value="1"/>
</dbReference>
<evidence type="ECO:0000313" key="13">
    <source>
        <dbReference type="Proteomes" id="UP000183461"/>
    </source>
</evidence>
<comment type="similarity">
    <text evidence="1 7">Belongs to the glycosyl hydrolase 10 (cellulase F) family.</text>
</comment>
<reference evidence="12 13" key="1">
    <citation type="submission" date="2016-11" db="EMBL/GenBank/DDBJ databases">
        <authorList>
            <person name="Jaros S."/>
            <person name="Januszkiewicz K."/>
            <person name="Wedrychowicz H."/>
        </authorList>
    </citation>
    <scope>NUCLEOTIDE SEQUENCE [LARGE SCALE GENOMIC DNA]</scope>
    <source>
        <strain evidence="12 13">YL228</strain>
    </source>
</reference>
<keyword evidence="2" id="KW-0677">Repeat</keyword>
<feature type="chain" id="PRO_5039255587" description="Beta-xylanase" evidence="9">
    <location>
        <begin position="27"/>
        <end position="698"/>
    </location>
</feature>
<evidence type="ECO:0000256" key="5">
    <source>
        <dbReference type="ARBA" id="ARBA00023295"/>
    </source>
</evidence>
<keyword evidence="3 7" id="KW-0378">Hydrolase</keyword>
<dbReference type="EMBL" id="FPIP01000005">
    <property type="protein sequence ID" value="SFW36710.1"/>
    <property type="molecule type" value="Genomic_DNA"/>
</dbReference>
<dbReference type="SUPFAM" id="SSF49785">
    <property type="entry name" value="Galactose-binding domain-like"/>
    <property type="match status" value="1"/>
</dbReference>
<name>A0A1K1NQL7_RUMFL</name>
<evidence type="ECO:0000256" key="1">
    <source>
        <dbReference type="ARBA" id="ARBA00007495"/>
    </source>
</evidence>
<dbReference type="PROSITE" id="PS51760">
    <property type="entry name" value="GH10_2"/>
    <property type="match status" value="1"/>
</dbReference>
<dbReference type="InterPro" id="IPR044846">
    <property type="entry name" value="GH10"/>
</dbReference>
<dbReference type="Gene3D" id="1.10.1330.10">
    <property type="entry name" value="Dockerin domain"/>
    <property type="match status" value="1"/>
</dbReference>
<dbReference type="PANTHER" id="PTHR31490">
    <property type="entry name" value="GLYCOSYL HYDROLASE"/>
    <property type="match status" value="1"/>
</dbReference>
<dbReference type="PROSITE" id="PS51766">
    <property type="entry name" value="DOCKERIN"/>
    <property type="match status" value="1"/>
</dbReference>
<proteinExistence type="inferred from homology"/>
<evidence type="ECO:0000256" key="7">
    <source>
        <dbReference type="RuleBase" id="RU361174"/>
    </source>
</evidence>
<comment type="catalytic activity">
    <reaction evidence="7">
        <text>Endohydrolysis of (1-&gt;4)-beta-D-xylosidic linkages in xylans.</text>
        <dbReference type="EC" id="3.2.1.8"/>
    </reaction>
</comment>
<keyword evidence="12" id="KW-0858">Xylan degradation</keyword>
<feature type="signal peptide" evidence="9">
    <location>
        <begin position="1"/>
        <end position="26"/>
    </location>
</feature>
<sequence>MRGKHMKKLIAGVMGAAMALSAAASAANAAVPANVQLAGSKTADEKEGKVVYECGFESEADLEHWSNRGGDDTTVIAISKDAAKSGDSGLSATERGDTWHGPAFRMDGFLEPDKQYYFSCSVRGEWYTNTTLSFQFSVDGETSYSNLKQNIQATSGGGNSWAEIKNVPISYSEGMEGVYVYFEGGQESIFIDDVKITEAPRVDIEADLPSLSEIYKDKFKIGTALSPEDMSSQPFMDLLQKHFGESITVGNQMKPDYVLNKAATLKYLEETNDDENPQVSFAQAKPVLNYARKYGIPVRVHTLVWHSQTPEWFFKEDFDEKKDYVSPDKMKKRMENYIKNFFTTLTELYPDVDFYACDVVNEAWTDDGKPREAGHCSQSNNYGASDWVAVFGDNSFIDYAFEYARQYAPKGCKLYYNDFNEYMTGKMDAVCDMAERLKKAGNIDGIGMQSHLDVRQSLDAAFPSLGMYENALKKYTSLGLDVQITELDATVQEHSGDKYFDIQAKYYKGLFDLYEKYSDKISAVIFWGINDPKSWRASQNPLIFDKDFMAKPAFKSIVDGKTAADPVRTTIASGGKTTTTTTTTSVTTTSDSTTTTTVSTPDNVTTTTTTAPSDMPEVKKYGDANDDDGIDMGDVVIVMQALANPNKYGMEGSDDHHITKQGWVNADIKGTSAGVTTDDALAVQEYLLGKRASLDKAN</sequence>
<dbReference type="InterPro" id="IPR003305">
    <property type="entry name" value="CenC_carb-bd"/>
</dbReference>
<evidence type="ECO:0000256" key="8">
    <source>
        <dbReference type="SAM" id="MobiDB-lite"/>
    </source>
</evidence>
<dbReference type="EC" id="3.2.1.8" evidence="7"/>
<evidence type="ECO:0000313" key="12">
    <source>
        <dbReference type="EMBL" id="SFW36710.1"/>
    </source>
</evidence>
<keyword evidence="6 7" id="KW-0624">Polysaccharide degradation</keyword>
<dbReference type="Gene3D" id="3.20.20.80">
    <property type="entry name" value="Glycosidases"/>
    <property type="match status" value="1"/>
</dbReference>
<dbReference type="Pfam" id="PF02018">
    <property type="entry name" value="CBM_4_9"/>
    <property type="match status" value="1"/>
</dbReference>
<dbReference type="Gene3D" id="2.60.120.260">
    <property type="entry name" value="Galactose-binding domain-like"/>
    <property type="match status" value="1"/>
</dbReference>
<feature type="domain" description="GH10" evidence="10">
    <location>
        <begin position="205"/>
        <end position="560"/>
    </location>
</feature>
<dbReference type="Pfam" id="PF00331">
    <property type="entry name" value="Glyco_hydro_10"/>
    <property type="match status" value="1"/>
</dbReference>
<accession>A0A1K1NQL7</accession>
<feature type="compositionally biased region" description="Low complexity" evidence="8">
    <location>
        <begin position="577"/>
        <end position="610"/>
    </location>
</feature>
<keyword evidence="9" id="KW-0732">Signal</keyword>
<dbReference type="InterPro" id="IPR001000">
    <property type="entry name" value="GH10_dom"/>
</dbReference>
<evidence type="ECO:0000256" key="9">
    <source>
        <dbReference type="SAM" id="SignalP"/>
    </source>
</evidence>
<evidence type="ECO:0000256" key="3">
    <source>
        <dbReference type="ARBA" id="ARBA00022801"/>
    </source>
</evidence>
<evidence type="ECO:0000256" key="2">
    <source>
        <dbReference type="ARBA" id="ARBA00022737"/>
    </source>
</evidence>
<gene>
    <name evidence="12" type="ORF">SAMN02910280_2100</name>
</gene>
<dbReference type="PRINTS" id="PR00134">
    <property type="entry name" value="GLHYDRLASE10"/>
</dbReference>
<evidence type="ECO:0000256" key="6">
    <source>
        <dbReference type="ARBA" id="ARBA00023326"/>
    </source>
</evidence>
<dbReference type="SUPFAM" id="SSF51445">
    <property type="entry name" value="(Trans)glycosidases"/>
    <property type="match status" value="1"/>
</dbReference>
<dbReference type="GO" id="GO:0031176">
    <property type="term" value="F:endo-1,4-beta-xylanase activity"/>
    <property type="evidence" value="ECO:0007669"/>
    <property type="project" value="UniProtKB-EC"/>
</dbReference>
<dbReference type="PANTHER" id="PTHR31490:SF90">
    <property type="entry name" value="ENDO-1,4-BETA-XYLANASE A"/>
    <property type="match status" value="1"/>
</dbReference>
<evidence type="ECO:0000259" key="10">
    <source>
        <dbReference type="PROSITE" id="PS51760"/>
    </source>
</evidence>
<dbReference type="Proteomes" id="UP000183461">
    <property type="component" value="Unassembled WGS sequence"/>
</dbReference>
<dbReference type="InterPro" id="IPR016134">
    <property type="entry name" value="Dockerin_dom"/>
</dbReference>
<feature type="domain" description="Dockerin" evidence="11">
    <location>
        <begin position="617"/>
        <end position="696"/>
    </location>
</feature>
<organism evidence="12 13">
    <name type="scientific">Ruminococcus flavefaciens</name>
    <dbReference type="NCBI Taxonomy" id="1265"/>
    <lineage>
        <taxon>Bacteria</taxon>
        <taxon>Bacillati</taxon>
        <taxon>Bacillota</taxon>
        <taxon>Clostridia</taxon>
        <taxon>Eubacteriales</taxon>
        <taxon>Oscillospiraceae</taxon>
        <taxon>Ruminococcus</taxon>
    </lineage>
</organism>
<protein>
    <recommendedName>
        <fullName evidence="7">Beta-xylanase</fullName>
        <ecNumber evidence="7">3.2.1.8</ecNumber>
    </recommendedName>
</protein>
<dbReference type="SUPFAM" id="SSF63446">
    <property type="entry name" value="Type I dockerin domain"/>
    <property type="match status" value="1"/>
</dbReference>
<dbReference type="InterPro" id="IPR017853">
    <property type="entry name" value="GH"/>
</dbReference>
<feature type="region of interest" description="Disordered" evidence="8">
    <location>
        <begin position="573"/>
        <end position="618"/>
    </location>
</feature>
<dbReference type="InterPro" id="IPR036439">
    <property type="entry name" value="Dockerin_dom_sf"/>
</dbReference>
<evidence type="ECO:0000256" key="4">
    <source>
        <dbReference type="ARBA" id="ARBA00023277"/>
    </source>
</evidence>
<dbReference type="GO" id="GO:0045493">
    <property type="term" value="P:xylan catabolic process"/>
    <property type="evidence" value="ECO:0007669"/>
    <property type="project" value="UniProtKB-KW"/>
</dbReference>